<evidence type="ECO:0000256" key="4">
    <source>
        <dbReference type="SAM" id="SignalP"/>
    </source>
</evidence>
<evidence type="ECO:0000256" key="2">
    <source>
        <dbReference type="ARBA" id="ARBA00022801"/>
    </source>
</evidence>
<proteinExistence type="inferred from homology"/>
<name>A0A7J7JVY7_BUGNE</name>
<evidence type="ECO:0000259" key="5">
    <source>
        <dbReference type="Pfam" id="PF07859"/>
    </source>
</evidence>
<feature type="active site" evidence="3">
    <location>
        <position position="210"/>
    </location>
</feature>
<dbReference type="PROSITE" id="PS01174">
    <property type="entry name" value="LIPASE_GDXG_SER"/>
    <property type="match status" value="1"/>
</dbReference>
<evidence type="ECO:0000313" key="6">
    <source>
        <dbReference type="EMBL" id="KAF6030579.1"/>
    </source>
</evidence>
<keyword evidence="7" id="KW-1185">Reference proteome</keyword>
<feature type="chain" id="PRO_5029495829" description="Alpha/beta hydrolase fold-3 domain-containing protein" evidence="4">
    <location>
        <begin position="20"/>
        <end position="421"/>
    </location>
</feature>
<comment type="caution">
    <text evidence="6">The sequence shown here is derived from an EMBL/GenBank/DDBJ whole genome shotgun (WGS) entry which is preliminary data.</text>
</comment>
<sequence>MMALKLISTLSILVLASFAYKVWDKTKVPDDIPVQDVSKVKTIEFVCRILHKLRNLLAYLNFDIHIGRPVLSFAFDTMHYGIWPFTGNGESGKDNEIETYTRNMAGVPVIVHRSKIKDRKESQNKKAPQPVLIYFHGGGWEWLTASYPSPTLTAITRTLEIPTVSVEYRLAPEHPYPAGLEDCLAVTNYIIQHHKELNVDKNRIIIAGDSAGGNLAAAVSLQLKQKIWQQVLIYPLLQAMDFQTPSYRENSGKLKYIISASDVVDCISNYGNITPTSKTLLLDNRHVSEANRKSKYSSYVHSNLISKDITKLPSLQSYNTAADTAAVEDIEKTIFNPSFMPLMAESFESMPSTYIVTAHHDVLRDDGLFYAARLSNTSNVQPTTSVTTTFRTNTSLFHNSFLPRTIRVMKITLNAAHRQAS</sequence>
<evidence type="ECO:0000256" key="3">
    <source>
        <dbReference type="PROSITE-ProRule" id="PRU10038"/>
    </source>
</evidence>
<gene>
    <name evidence="6" type="ORF">EB796_011116</name>
</gene>
<dbReference type="OrthoDB" id="408631at2759"/>
<feature type="domain" description="Alpha/beta hydrolase fold-3" evidence="5">
    <location>
        <begin position="326"/>
        <end position="377"/>
    </location>
</feature>
<dbReference type="PANTHER" id="PTHR48081">
    <property type="entry name" value="AB HYDROLASE SUPERFAMILY PROTEIN C4A8.06C"/>
    <property type="match status" value="1"/>
</dbReference>
<dbReference type="InterPro" id="IPR013094">
    <property type="entry name" value="AB_hydrolase_3"/>
</dbReference>
<feature type="signal peptide" evidence="4">
    <location>
        <begin position="1"/>
        <end position="19"/>
    </location>
</feature>
<comment type="similarity">
    <text evidence="1">Belongs to the 'GDXG' lipolytic enzyme family.</text>
</comment>
<accession>A0A7J7JVY7</accession>
<dbReference type="GO" id="GO:0016787">
    <property type="term" value="F:hydrolase activity"/>
    <property type="evidence" value="ECO:0007669"/>
    <property type="project" value="UniProtKB-KW"/>
</dbReference>
<dbReference type="InterPro" id="IPR050300">
    <property type="entry name" value="GDXG_lipolytic_enzyme"/>
</dbReference>
<reference evidence="6" key="1">
    <citation type="submission" date="2020-06" db="EMBL/GenBank/DDBJ databases">
        <title>Draft genome of Bugula neritina, a colonial animal packing powerful symbionts and potential medicines.</title>
        <authorList>
            <person name="Rayko M."/>
        </authorList>
    </citation>
    <scope>NUCLEOTIDE SEQUENCE [LARGE SCALE GENOMIC DNA]</scope>
    <source>
        <strain evidence="6">Kwan_BN1</strain>
    </source>
</reference>
<dbReference type="Pfam" id="PF07859">
    <property type="entry name" value="Abhydrolase_3"/>
    <property type="match status" value="2"/>
</dbReference>
<feature type="domain" description="Alpha/beta hydrolase fold-3" evidence="5">
    <location>
        <begin position="132"/>
        <end position="270"/>
    </location>
</feature>
<dbReference type="EMBL" id="VXIV02001689">
    <property type="protein sequence ID" value="KAF6030579.1"/>
    <property type="molecule type" value="Genomic_DNA"/>
</dbReference>
<keyword evidence="4" id="KW-0732">Signal</keyword>
<dbReference type="InterPro" id="IPR033140">
    <property type="entry name" value="Lipase_GDXG_put_SER_AS"/>
</dbReference>
<dbReference type="Gene3D" id="3.40.50.1820">
    <property type="entry name" value="alpha/beta hydrolase"/>
    <property type="match status" value="1"/>
</dbReference>
<dbReference type="Proteomes" id="UP000593567">
    <property type="component" value="Unassembled WGS sequence"/>
</dbReference>
<dbReference type="SUPFAM" id="SSF53474">
    <property type="entry name" value="alpha/beta-Hydrolases"/>
    <property type="match status" value="1"/>
</dbReference>
<protein>
    <recommendedName>
        <fullName evidence="5">Alpha/beta hydrolase fold-3 domain-containing protein</fullName>
    </recommendedName>
</protein>
<organism evidence="6 7">
    <name type="scientific">Bugula neritina</name>
    <name type="common">Brown bryozoan</name>
    <name type="synonym">Sertularia neritina</name>
    <dbReference type="NCBI Taxonomy" id="10212"/>
    <lineage>
        <taxon>Eukaryota</taxon>
        <taxon>Metazoa</taxon>
        <taxon>Spiralia</taxon>
        <taxon>Lophotrochozoa</taxon>
        <taxon>Bryozoa</taxon>
        <taxon>Gymnolaemata</taxon>
        <taxon>Cheilostomatida</taxon>
        <taxon>Flustrina</taxon>
        <taxon>Buguloidea</taxon>
        <taxon>Bugulidae</taxon>
        <taxon>Bugula</taxon>
    </lineage>
</organism>
<evidence type="ECO:0000313" key="7">
    <source>
        <dbReference type="Proteomes" id="UP000593567"/>
    </source>
</evidence>
<dbReference type="InterPro" id="IPR029058">
    <property type="entry name" value="AB_hydrolase_fold"/>
</dbReference>
<dbReference type="AlphaFoldDB" id="A0A7J7JVY7"/>
<keyword evidence="2" id="KW-0378">Hydrolase</keyword>
<dbReference type="PANTHER" id="PTHR48081:SF8">
    <property type="entry name" value="ALPHA_BETA HYDROLASE FOLD-3 DOMAIN-CONTAINING PROTEIN-RELATED"/>
    <property type="match status" value="1"/>
</dbReference>
<evidence type="ECO:0000256" key="1">
    <source>
        <dbReference type="ARBA" id="ARBA00010515"/>
    </source>
</evidence>